<feature type="compositionally biased region" description="Basic and acidic residues" evidence="8">
    <location>
        <begin position="190"/>
        <end position="203"/>
    </location>
</feature>
<proteinExistence type="predicted"/>
<dbReference type="GO" id="GO:0008270">
    <property type="term" value="F:zinc ion binding"/>
    <property type="evidence" value="ECO:0007669"/>
    <property type="project" value="UniProtKB-KW"/>
</dbReference>
<evidence type="ECO:0000313" key="12">
    <source>
        <dbReference type="Proteomes" id="UP000694843"/>
    </source>
</evidence>
<dbReference type="Proteomes" id="UP000694843">
    <property type="component" value="Unplaced"/>
</dbReference>
<comment type="subcellular location">
    <subcellularLocation>
        <location evidence="1">Nucleus</location>
    </subcellularLocation>
</comment>
<evidence type="ECO:0000256" key="8">
    <source>
        <dbReference type="SAM" id="MobiDB-lite"/>
    </source>
</evidence>
<evidence type="ECO:0000256" key="4">
    <source>
        <dbReference type="ARBA" id="ARBA00022771"/>
    </source>
</evidence>
<dbReference type="PANTHER" id="PTHR13100">
    <property type="entry name" value="CELL GROWTH-REGULATING NUCLEOLAR PROTEIN LYAR"/>
    <property type="match status" value="1"/>
</dbReference>
<keyword evidence="4 7" id="KW-0863">Zinc-finger</keyword>
<reference evidence="13" key="4">
    <citation type="submission" date="2025-04" db="UniProtKB">
        <authorList>
            <consortium name="RefSeq"/>
        </authorList>
    </citation>
    <scope>IDENTIFICATION</scope>
    <source>
        <tissue evidence="13">Whole organism</tissue>
    </source>
</reference>
<evidence type="ECO:0000256" key="6">
    <source>
        <dbReference type="ARBA" id="ARBA00023242"/>
    </source>
</evidence>
<organism evidence="11">
    <name type="scientific">Hyalella azteca</name>
    <name type="common">Amphipod</name>
    <dbReference type="NCBI Taxonomy" id="294128"/>
    <lineage>
        <taxon>Eukaryota</taxon>
        <taxon>Metazoa</taxon>
        <taxon>Ecdysozoa</taxon>
        <taxon>Arthropoda</taxon>
        <taxon>Crustacea</taxon>
        <taxon>Multicrustacea</taxon>
        <taxon>Malacostraca</taxon>
        <taxon>Eumalacostraca</taxon>
        <taxon>Peracarida</taxon>
        <taxon>Amphipoda</taxon>
        <taxon>Senticaudata</taxon>
        <taxon>Talitrida</taxon>
        <taxon>Talitroidea</taxon>
        <taxon>Hyalellidae</taxon>
        <taxon>Hyalella</taxon>
    </lineage>
</organism>
<dbReference type="GO" id="GO:0006364">
    <property type="term" value="P:rRNA processing"/>
    <property type="evidence" value="ECO:0007669"/>
    <property type="project" value="TreeGrafter"/>
</dbReference>
<accession>A0A6A0GQV7</accession>
<dbReference type="Gene3D" id="1.10.10.2100">
    <property type="match status" value="1"/>
</dbReference>
<dbReference type="PANTHER" id="PTHR13100:SF10">
    <property type="entry name" value="CELL GROWTH-REGULATING NUCLEOLAR PROTEIN"/>
    <property type="match status" value="1"/>
</dbReference>
<dbReference type="OrthoDB" id="21474at2759"/>
<reference evidence="11" key="1">
    <citation type="submission" date="2014-08" db="EMBL/GenBank/DDBJ databases">
        <authorList>
            <person name="Murali S."/>
            <person name="Richards S."/>
            <person name="Bandaranaike D."/>
            <person name="Bellair M."/>
            <person name="Blankenburg K."/>
            <person name="Chao H."/>
            <person name="Dinh H."/>
            <person name="Doddapaneni H."/>
            <person name="Dugan-Rocha S."/>
            <person name="Elkadiri S."/>
            <person name="Gnanaolivu R."/>
            <person name="Hughes D."/>
            <person name="Lee S."/>
            <person name="Li M."/>
            <person name="Ming W."/>
            <person name="Munidasa M."/>
            <person name="Muniz J."/>
            <person name="Nguyen L."/>
            <person name="Osuji N."/>
            <person name="Pu L.-L."/>
            <person name="Puazo M."/>
            <person name="Skinner E."/>
            <person name="Qu C."/>
            <person name="Quiroz J."/>
            <person name="Raj R."/>
            <person name="Weissenberger G."/>
            <person name="Xin Y."/>
            <person name="Zou X."/>
            <person name="Han Y."/>
            <person name="Worley K."/>
            <person name="Muzny D."/>
            <person name="Gibbs R."/>
        </authorList>
    </citation>
    <scope>NUCLEOTIDE SEQUENCE</scope>
    <source>
        <strain evidence="11">HAZT.00-mixed</strain>
        <tissue evidence="11">Whole organism</tissue>
    </source>
</reference>
<dbReference type="SUPFAM" id="SSF57667">
    <property type="entry name" value="beta-beta-alpha zinc fingers"/>
    <property type="match status" value="1"/>
</dbReference>
<name>A0A6A0GQV7_HYAAZ</name>
<dbReference type="InterPro" id="IPR039999">
    <property type="entry name" value="LYAR"/>
</dbReference>
<dbReference type="KEGG" id="hazt:108668439"/>
<evidence type="ECO:0000256" key="7">
    <source>
        <dbReference type="PROSITE-ProRule" id="PRU01145"/>
    </source>
</evidence>
<evidence type="ECO:0000313" key="13">
    <source>
        <dbReference type="RefSeq" id="XP_018011154.1"/>
    </source>
</evidence>
<reference evidence="11" key="3">
    <citation type="submission" date="2019-06" db="EMBL/GenBank/DDBJ databases">
        <authorList>
            <person name="Poynton C."/>
            <person name="Hasenbein S."/>
            <person name="Benoit J.B."/>
            <person name="Sepulveda M.S."/>
            <person name="Poelchau M.F."/>
            <person name="Murali S.C."/>
            <person name="Chen S."/>
            <person name="Glastad K.M."/>
            <person name="Werren J.H."/>
            <person name="Vineis J.H."/>
            <person name="Bowen J.L."/>
            <person name="Friedrich M."/>
            <person name="Jones J."/>
            <person name="Robertson H.M."/>
            <person name="Feyereisen R."/>
            <person name="Mechler-Hickson A."/>
            <person name="Mathers N."/>
            <person name="Lee C.E."/>
            <person name="Colbourne J.K."/>
            <person name="Biales A."/>
            <person name="Johnston J.S."/>
            <person name="Wellborn G.A."/>
            <person name="Rosendale A.J."/>
            <person name="Cridge A.G."/>
            <person name="Munoz-Torres M.C."/>
            <person name="Bain P.A."/>
            <person name="Manny A.R."/>
            <person name="Major K.M."/>
            <person name="Lambert F.N."/>
            <person name="Vulpe C.D."/>
            <person name="Tuck P."/>
            <person name="Blalock B.J."/>
            <person name="Lin Y.-Y."/>
            <person name="Smith M.E."/>
            <person name="Ochoa-Acuna H."/>
            <person name="Chen M.-J.M."/>
            <person name="Childers C.P."/>
            <person name="Qu J."/>
            <person name="Dugan S."/>
            <person name="Lee S.L."/>
            <person name="Chao H."/>
            <person name="Dinh H."/>
            <person name="Han Y."/>
            <person name="Doddapaneni H."/>
            <person name="Worley K.C."/>
            <person name="Muzny D.M."/>
            <person name="Gibbs R.A."/>
            <person name="Richards S."/>
        </authorList>
    </citation>
    <scope>NUCLEOTIDE SEQUENCE</scope>
    <source>
        <strain evidence="11">HAZT.00-mixed</strain>
        <tissue evidence="11">Whole organism</tissue>
    </source>
</reference>
<feature type="domain" description="Zinc finger C2H2 LYAR-type" evidence="9">
    <location>
        <begin position="30"/>
        <end position="57"/>
    </location>
</feature>
<keyword evidence="12" id="KW-1185">Reference proteome</keyword>
<feature type="compositionally biased region" description="Basic residues" evidence="8">
    <location>
        <begin position="241"/>
        <end position="250"/>
    </location>
</feature>
<feature type="domain" description="Cell growth-regulating nucleolar protein-like winged helix" evidence="10">
    <location>
        <begin position="291"/>
        <end position="361"/>
    </location>
</feature>
<protein>
    <submittedName>
        <fullName evidence="13">Cell growth-regulating nucleolar protein</fullName>
    </submittedName>
</protein>
<evidence type="ECO:0000256" key="3">
    <source>
        <dbReference type="ARBA" id="ARBA00022737"/>
    </source>
</evidence>
<dbReference type="GeneID" id="108668439"/>
<dbReference type="GO" id="GO:0005730">
    <property type="term" value="C:nucleolus"/>
    <property type="evidence" value="ECO:0007669"/>
    <property type="project" value="TreeGrafter"/>
</dbReference>
<dbReference type="Proteomes" id="UP000711488">
    <property type="component" value="Unassembled WGS sequence"/>
</dbReference>
<evidence type="ECO:0000313" key="11">
    <source>
        <dbReference type="EMBL" id="KAA0183553.1"/>
    </source>
</evidence>
<keyword evidence="2" id="KW-0479">Metal-binding</keyword>
<dbReference type="Pfam" id="PF08790">
    <property type="entry name" value="zf-LYAR"/>
    <property type="match status" value="1"/>
</dbReference>
<evidence type="ECO:0000259" key="9">
    <source>
        <dbReference type="Pfam" id="PF08790"/>
    </source>
</evidence>
<dbReference type="Gene3D" id="3.30.1490.490">
    <property type="match status" value="1"/>
</dbReference>
<dbReference type="Pfam" id="PF25879">
    <property type="entry name" value="WHD_LYAR"/>
    <property type="match status" value="1"/>
</dbReference>
<dbReference type="FunFam" id="1.10.10.2100:FF:000002">
    <property type="entry name" value="cell growth-regulating nucleolar protein-like"/>
    <property type="match status" value="1"/>
</dbReference>
<evidence type="ECO:0000259" key="10">
    <source>
        <dbReference type="Pfam" id="PF25879"/>
    </source>
</evidence>
<dbReference type="PROSITE" id="PS51804">
    <property type="entry name" value="ZF_C2HC_LYAR"/>
    <property type="match status" value="2"/>
</dbReference>
<dbReference type="GO" id="GO:0000122">
    <property type="term" value="P:negative regulation of transcription by RNA polymerase II"/>
    <property type="evidence" value="ECO:0007669"/>
    <property type="project" value="TreeGrafter"/>
</dbReference>
<dbReference type="GO" id="GO:0003677">
    <property type="term" value="F:DNA binding"/>
    <property type="evidence" value="ECO:0007669"/>
    <property type="project" value="InterPro"/>
</dbReference>
<keyword evidence="6" id="KW-0539">Nucleus</keyword>
<dbReference type="RefSeq" id="XP_018011154.1">
    <property type="nucleotide sequence ID" value="XM_018155665.2"/>
</dbReference>
<reference evidence="11" key="2">
    <citation type="journal article" date="2018" name="Environ. Sci. Technol.">
        <title>The Toxicogenome of Hyalella azteca: A Model for Sediment Ecotoxicology and Evolutionary Toxicology.</title>
        <authorList>
            <person name="Poynton H.C."/>
            <person name="Hasenbein S."/>
            <person name="Benoit J.B."/>
            <person name="Sepulveda M.S."/>
            <person name="Poelchau M.F."/>
            <person name="Hughes D.S.T."/>
            <person name="Murali S.C."/>
            <person name="Chen S."/>
            <person name="Glastad K.M."/>
            <person name="Goodisman M.A.D."/>
            <person name="Werren J.H."/>
            <person name="Vineis J.H."/>
            <person name="Bowen J.L."/>
            <person name="Friedrich M."/>
            <person name="Jones J."/>
            <person name="Robertson H.M."/>
            <person name="Feyereisen R."/>
            <person name="Mechler-Hickson A."/>
            <person name="Mathers N."/>
            <person name="Lee C.E."/>
            <person name="Colbourne J.K."/>
            <person name="Biales A."/>
            <person name="Johnston J.S."/>
            <person name="Wellborn G.A."/>
            <person name="Rosendale A.J."/>
            <person name="Cridge A.G."/>
            <person name="Munoz-Torres M.C."/>
            <person name="Bain P.A."/>
            <person name="Manny A.R."/>
            <person name="Major K.M."/>
            <person name="Lambert F.N."/>
            <person name="Vulpe C.D."/>
            <person name="Tuck P."/>
            <person name="Blalock B.J."/>
            <person name="Lin Y.Y."/>
            <person name="Smith M.E."/>
            <person name="Ochoa-Acuna H."/>
            <person name="Chen M.M."/>
            <person name="Childers C.P."/>
            <person name="Qu J."/>
            <person name="Dugan S."/>
            <person name="Lee S.L."/>
            <person name="Chao H."/>
            <person name="Dinh H."/>
            <person name="Han Y."/>
            <person name="Doddapaneni H."/>
            <person name="Worley K.C."/>
            <person name="Muzny D.M."/>
            <person name="Gibbs R.A."/>
            <person name="Richards S."/>
        </authorList>
    </citation>
    <scope>NUCLEOTIDE SEQUENCE</scope>
    <source>
        <strain evidence="11">HAZT.00-mixed</strain>
        <tissue evidence="11">Whole organism</tissue>
    </source>
</reference>
<keyword evidence="5" id="KW-0862">Zinc</keyword>
<evidence type="ECO:0000256" key="1">
    <source>
        <dbReference type="ARBA" id="ARBA00004123"/>
    </source>
</evidence>
<dbReference type="AlphaFoldDB" id="A0A6A0GQV7"/>
<keyword evidence="3" id="KW-0677">Repeat</keyword>
<feature type="region of interest" description="Disordered" evidence="8">
    <location>
        <begin position="179"/>
        <end position="276"/>
    </location>
</feature>
<dbReference type="InterPro" id="IPR036236">
    <property type="entry name" value="Znf_C2H2_sf"/>
</dbReference>
<dbReference type="InterPro" id="IPR014898">
    <property type="entry name" value="Znf_C2H2_LYAR"/>
</dbReference>
<dbReference type="EMBL" id="JQDR03017590">
    <property type="protein sequence ID" value="KAA0183553.1"/>
    <property type="molecule type" value="Genomic_DNA"/>
</dbReference>
<dbReference type="OMA" id="MVFFCCN"/>
<gene>
    <name evidence="13" type="primary">LOC108668439</name>
    <name evidence="11" type="ORF">HAZT_HAZT005057</name>
</gene>
<sequence>MVFFVCSACGSSFKSKQAKMHTFRCRDSAFSCMDCGKEFQGYSFTEHTQCITESEKYHGSHHVPKTSLDKNALWVEKVKNHLNKQETKPFLKKMVGKMLEMPNIPRKEKKFMNFVRTNLNVSSEQIVQGLWELVSGAMAVADNASAENVADKENSSAVQNGQNLEEKVTNGVADDMQMKEQKTQSLQKNPETDHSSLPDETSHKSKKRKVSFDGDSLAATNSPSDEHEEDEEVSSEPRESKSKRRKKNKGRQSATDEPDDSIMCRPTHGGSRGEDLANLESVSVDAVTGLKAFKWRSSLKRILRAGPAEGMKLTKLLHKIEQEYNDPVTGAAIPLSRDELRSIMMKTLNKKPFSVLHDRAKVGKFNTTVDEV</sequence>
<evidence type="ECO:0000256" key="2">
    <source>
        <dbReference type="ARBA" id="ARBA00022723"/>
    </source>
</evidence>
<dbReference type="InterPro" id="IPR058719">
    <property type="entry name" value="WHD_LYAR"/>
</dbReference>
<evidence type="ECO:0000256" key="5">
    <source>
        <dbReference type="ARBA" id="ARBA00022833"/>
    </source>
</evidence>